<dbReference type="GO" id="GO:0019185">
    <property type="term" value="C:snRNA-activating protein complex"/>
    <property type="evidence" value="ECO:0007669"/>
    <property type="project" value="TreeGrafter"/>
</dbReference>
<gene>
    <name evidence="7" type="ORF">EJB05_19117</name>
</gene>
<evidence type="ECO:0000259" key="5">
    <source>
        <dbReference type="PROSITE" id="PS50090"/>
    </source>
</evidence>
<evidence type="ECO:0000256" key="3">
    <source>
        <dbReference type="ARBA" id="ARBA00023163"/>
    </source>
</evidence>
<dbReference type="GO" id="GO:0000978">
    <property type="term" value="F:RNA polymerase II cis-regulatory region sequence-specific DNA binding"/>
    <property type="evidence" value="ECO:0007669"/>
    <property type="project" value="TreeGrafter"/>
</dbReference>
<dbReference type="InterPro" id="IPR001005">
    <property type="entry name" value="SANT/Myb"/>
</dbReference>
<dbReference type="SUPFAM" id="SSF46689">
    <property type="entry name" value="Homeodomain-like"/>
    <property type="match status" value="1"/>
</dbReference>
<evidence type="ECO:0000313" key="7">
    <source>
        <dbReference type="EMBL" id="TVU27623.1"/>
    </source>
</evidence>
<dbReference type="AlphaFoldDB" id="A0A5J9UV25"/>
<dbReference type="Pfam" id="PF00249">
    <property type="entry name" value="Myb_DNA-binding"/>
    <property type="match status" value="2"/>
</dbReference>
<feature type="domain" description="Myb-like" evidence="5">
    <location>
        <begin position="31"/>
        <end position="74"/>
    </location>
</feature>
<dbReference type="PROSITE" id="PS51294">
    <property type="entry name" value="HTH_MYB"/>
    <property type="match status" value="2"/>
</dbReference>
<proteinExistence type="predicted"/>
<keyword evidence="4" id="KW-0539">Nucleus</keyword>
<feature type="domain" description="Myb-like" evidence="5">
    <location>
        <begin position="75"/>
        <end position="127"/>
    </location>
</feature>
<organism evidence="7 8">
    <name type="scientific">Eragrostis curvula</name>
    <name type="common">weeping love grass</name>
    <dbReference type="NCBI Taxonomy" id="38414"/>
    <lineage>
        <taxon>Eukaryota</taxon>
        <taxon>Viridiplantae</taxon>
        <taxon>Streptophyta</taxon>
        <taxon>Embryophyta</taxon>
        <taxon>Tracheophyta</taxon>
        <taxon>Spermatophyta</taxon>
        <taxon>Magnoliopsida</taxon>
        <taxon>Liliopsida</taxon>
        <taxon>Poales</taxon>
        <taxon>Poaceae</taxon>
        <taxon>PACMAD clade</taxon>
        <taxon>Chloridoideae</taxon>
        <taxon>Eragrostideae</taxon>
        <taxon>Eragrostidinae</taxon>
        <taxon>Eragrostis</taxon>
    </lineage>
</organism>
<evidence type="ECO:0000256" key="1">
    <source>
        <dbReference type="ARBA" id="ARBA00023015"/>
    </source>
</evidence>
<dbReference type="InterPro" id="IPR051575">
    <property type="entry name" value="Myb-like_DNA-bd"/>
</dbReference>
<dbReference type="Gene3D" id="1.10.10.60">
    <property type="entry name" value="Homeodomain-like"/>
    <property type="match status" value="2"/>
</dbReference>
<accession>A0A5J9UV25</accession>
<keyword evidence="1" id="KW-0805">Transcription regulation</keyword>
<evidence type="ECO:0008006" key="9">
    <source>
        <dbReference type="Google" id="ProtNLM"/>
    </source>
</evidence>
<dbReference type="PROSITE" id="PS50090">
    <property type="entry name" value="MYB_LIKE"/>
    <property type="match status" value="2"/>
</dbReference>
<feature type="domain" description="HTH myb-type" evidence="6">
    <location>
        <begin position="80"/>
        <end position="131"/>
    </location>
</feature>
<evidence type="ECO:0000256" key="2">
    <source>
        <dbReference type="ARBA" id="ARBA00023125"/>
    </source>
</evidence>
<comment type="caution">
    <text evidence="7">The sequence shown here is derived from an EMBL/GenBank/DDBJ whole genome shotgun (WGS) entry which is preliminary data.</text>
</comment>
<dbReference type="InterPro" id="IPR017930">
    <property type="entry name" value="Myb_dom"/>
</dbReference>
<dbReference type="GO" id="GO:0001006">
    <property type="term" value="F:RNA polymerase III type 3 promoter sequence-specific DNA binding"/>
    <property type="evidence" value="ECO:0007669"/>
    <property type="project" value="TreeGrafter"/>
</dbReference>
<dbReference type="GO" id="GO:0042795">
    <property type="term" value="P:snRNA transcription by RNA polymerase II"/>
    <property type="evidence" value="ECO:0007669"/>
    <property type="project" value="TreeGrafter"/>
</dbReference>
<keyword evidence="3" id="KW-0804">Transcription</keyword>
<reference evidence="7 8" key="1">
    <citation type="journal article" date="2019" name="Sci. Rep.">
        <title>A high-quality genome of Eragrostis curvula grass provides insights into Poaceae evolution and supports new strategies to enhance forage quality.</title>
        <authorList>
            <person name="Carballo J."/>
            <person name="Santos B.A.C.M."/>
            <person name="Zappacosta D."/>
            <person name="Garbus I."/>
            <person name="Selva J.P."/>
            <person name="Gallo C.A."/>
            <person name="Diaz A."/>
            <person name="Albertini E."/>
            <person name="Caccamo M."/>
            <person name="Echenique V."/>
        </authorList>
    </citation>
    <scope>NUCLEOTIDE SEQUENCE [LARGE SCALE GENOMIC DNA]</scope>
    <source>
        <strain evidence="8">cv. Victoria</strain>
        <tissue evidence="7">Leaf</tissue>
    </source>
</reference>
<keyword evidence="2" id="KW-0238">DNA-binding</keyword>
<dbReference type="PANTHER" id="PTHR46621:SF1">
    <property type="entry name" value="SNRNA-ACTIVATING PROTEIN COMPLEX SUBUNIT 4"/>
    <property type="match status" value="1"/>
</dbReference>
<evidence type="ECO:0000313" key="8">
    <source>
        <dbReference type="Proteomes" id="UP000324897"/>
    </source>
</evidence>
<dbReference type="InterPro" id="IPR009057">
    <property type="entry name" value="Homeodomain-like_sf"/>
</dbReference>
<dbReference type="CDD" id="cd00167">
    <property type="entry name" value="SANT"/>
    <property type="match status" value="1"/>
</dbReference>
<protein>
    <recommendedName>
        <fullName evidence="9">Myb-like domain-containing protein</fullName>
    </recommendedName>
</protein>
<name>A0A5J9UV25_9POAL</name>
<feature type="domain" description="HTH myb-type" evidence="6">
    <location>
        <begin position="29"/>
        <end position="78"/>
    </location>
</feature>
<dbReference type="GO" id="GO:0042796">
    <property type="term" value="P:snRNA transcription by RNA polymerase III"/>
    <property type="evidence" value="ECO:0007669"/>
    <property type="project" value="TreeGrafter"/>
</dbReference>
<dbReference type="EMBL" id="RWGY01000011">
    <property type="protein sequence ID" value="TVU27623.1"/>
    <property type="molecule type" value="Genomic_DNA"/>
</dbReference>
<dbReference type="Gramene" id="TVU27623">
    <property type="protein sequence ID" value="TVU27623"/>
    <property type="gene ID" value="EJB05_19117"/>
</dbReference>
<keyword evidence="8" id="KW-1185">Reference proteome</keyword>
<dbReference type="OrthoDB" id="2143914at2759"/>
<dbReference type="Proteomes" id="UP000324897">
    <property type="component" value="Chromosome 1"/>
</dbReference>
<dbReference type="SMART" id="SM00717">
    <property type="entry name" value="SANT"/>
    <property type="match status" value="2"/>
</dbReference>
<evidence type="ECO:0000256" key="4">
    <source>
        <dbReference type="ARBA" id="ARBA00023242"/>
    </source>
</evidence>
<feature type="non-terminal residue" evidence="7">
    <location>
        <position position="1"/>
    </location>
</feature>
<evidence type="ECO:0000259" key="6">
    <source>
        <dbReference type="PROSITE" id="PS51294"/>
    </source>
</evidence>
<sequence length="213" mass="24203">MESAAASSSAAPPVAAVRGRCIVRIRLPRAWTAEEDARLECLAKESGFRHWHRVARRMPGRSSRQCRDRWRHHLARDVYHRPFTARDDEELRRLVARFGNRGRWKDIGRAVYGRTSRVMKHRWKEIRNNHHHRGVAGKTNHPLDLLVGQEDEITMDDDDDHYSCQTEEAASTTSYADDVLASSFVSCSLSSCDDDAMDPRTGSLALGFACMAV</sequence>
<dbReference type="PANTHER" id="PTHR46621">
    <property type="entry name" value="SNRNA-ACTIVATING PROTEIN COMPLEX SUBUNIT 4"/>
    <property type="match status" value="1"/>
</dbReference>